<evidence type="ECO:0000313" key="1">
    <source>
        <dbReference type="EMBL" id="KAG0463795.1"/>
    </source>
</evidence>
<comment type="caution">
    <text evidence="1">The sequence shown here is derived from an EMBL/GenBank/DDBJ whole genome shotgun (WGS) entry which is preliminary data.</text>
</comment>
<proteinExistence type="predicted"/>
<dbReference type="Proteomes" id="UP000636800">
    <property type="component" value="Chromosome 10"/>
</dbReference>
<accession>A0A835UK85</accession>
<protein>
    <submittedName>
        <fullName evidence="1">Uncharacterized protein</fullName>
    </submittedName>
</protein>
<keyword evidence="2" id="KW-1185">Reference proteome</keyword>
<gene>
    <name evidence="1" type="ORF">HPP92_019864</name>
</gene>
<sequence length="57" mass="6572">MKKGRGKRRSRGYSKIIGNLGIYYVHLRSSSKHSSPIQLSLKHRLRFGLINGKMVME</sequence>
<reference evidence="1 2" key="1">
    <citation type="journal article" date="2020" name="Nat. Food">
        <title>A phased Vanilla planifolia genome enables genetic improvement of flavour and production.</title>
        <authorList>
            <person name="Hasing T."/>
            <person name="Tang H."/>
            <person name="Brym M."/>
            <person name="Khazi F."/>
            <person name="Huang T."/>
            <person name="Chambers A.H."/>
        </authorList>
    </citation>
    <scope>NUCLEOTIDE SEQUENCE [LARGE SCALE GENOMIC DNA]</scope>
    <source>
        <tissue evidence="1">Leaf</tissue>
    </source>
</reference>
<name>A0A835UK85_VANPL</name>
<dbReference type="EMBL" id="JADCNL010000010">
    <property type="protein sequence ID" value="KAG0463795.1"/>
    <property type="molecule type" value="Genomic_DNA"/>
</dbReference>
<organism evidence="1 2">
    <name type="scientific">Vanilla planifolia</name>
    <name type="common">Vanilla</name>
    <dbReference type="NCBI Taxonomy" id="51239"/>
    <lineage>
        <taxon>Eukaryota</taxon>
        <taxon>Viridiplantae</taxon>
        <taxon>Streptophyta</taxon>
        <taxon>Embryophyta</taxon>
        <taxon>Tracheophyta</taxon>
        <taxon>Spermatophyta</taxon>
        <taxon>Magnoliopsida</taxon>
        <taxon>Liliopsida</taxon>
        <taxon>Asparagales</taxon>
        <taxon>Orchidaceae</taxon>
        <taxon>Vanilloideae</taxon>
        <taxon>Vanilleae</taxon>
        <taxon>Vanilla</taxon>
    </lineage>
</organism>
<dbReference type="AlphaFoldDB" id="A0A835UK85"/>
<evidence type="ECO:0000313" key="2">
    <source>
        <dbReference type="Proteomes" id="UP000636800"/>
    </source>
</evidence>